<dbReference type="GO" id="GO:0017089">
    <property type="term" value="F:glycolipid transfer activity"/>
    <property type="evidence" value="ECO:0007669"/>
    <property type="project" value="TreeGrafter"/>
</dbReference>
<keyword evidence="1" id="KW-1003">Cell membrane</keyword>
<keyword evidence="5" id="KW-0472">Membrane</keyword>
<keyword evidence="4" id="KW-1133">Transmembrane helix</keyword>
<sequence>MLIIILVFSKFNTNEEQQYIDIKKPVVVDINSYVEKIVGFNFFSWKQDKLKFKLTGAVFYSFDSQPNFIKRPVIVSYVKEKKQWQINAKEAYQYKNNKIKFVKKVIVKSLVKSQIIKTEELVFDNKTQIVSSDKKVIFNSDNLSVVANNIQLNLTKQIIQLSKGVRAKYE</sequence>
<reference evidence="6" key="1">
    <citation type="submission" date="2016-10" db="EMBL/GenBank/DDBJ databases">
        <authorList>
            <person name="de Groot N.N."/>
        </authorList>
    </citation>
    <scope>NUCLEOTIDE SEQUENCE</scope>
</reference>
<dbReference type="GO" id="GO:0030288">
    <property type="term" value="C:outer membrane-bounded periplasmic space"/>
    <property type="evidence" value="ECO:0007669"/>
    <property type="project" value="TreeGrafter"/>
</dbReference>
<dbReference type="PANTHER" id="PTHR37481">
    <property type="entry name" value="LIPOPOLYSACCHARIDE EXPORT SYSTEM PROTEIN LPTC"/>
    <property type="match status" value="1"/>
</dbReference>
<accession>A0A1W1CHV5</accession>
<dbReference type="InterPro" id="IPR010664">
    <property type="entry name" value="LipoPS_assembly_LptC-rel"/>
</dbReference>
<keyword evidence="3" id="KW-0812">Transmembrane</keyword>
<dbReference type="InterPro" id="IPR026265">
    <property type="entry name" value="LptC"/>
</dbReference>
<dbReference type="EMBL" id="FPHJ01000047">
    <property type="protein sequence ID" value="SFV65325.1"/>
    <property type="molecule type" value="Genomic_DNA"/>
</dbReference>
<gene>
    <name evidence="6" type="ORF">MNB_SUP05-5-1075</name>
</gene>
<dbReference type="NCBIfam" id="TIGR04409">
    <property type="entry name" value="LptC_YrbK"/>
    <property type="match status" value="1"/>
</dbReference>
<evidence type="ECO:0000313" key="6">
    <source>
        <dbReference type="EMBL" id="SFV65325.1"/>
    </source>
</evidence>
<proteinExistence type="predicted"/>
<evidence type="ECO:0000256" key="1">
    <source>
        <dbReference type="ARBA" id="ARBA00022475"/>
    </source>
</evidence>
<evidence type="ECO:0008006" key="7">
    <source>
        <dbReference type="Google" id="ProtNLM"/>
    </source>
</evidence>
<evidence type="ECO:0000256" key="2">
    <source>
        <dbReference type="ARBA" id="ARBA00022519"/>
    </source>
</evidence>
<dbReference type="GO" id="GO:0015221">
    <property type="term" value="F:lipopolysaccharide transmembrane transporter activity"/>
    <property type="evidence" value="ECO:0007669"/>
    <property type="project" value="InterPro"/>
</dbReference>
<dbReference type="GO" id="GO:0005886">
    <property type="term" value="C:plasma membrane"/>
    <property type="evidence" value="ECO:0007669"/>
    <property type="project" value="InterPro"/>
</dbReference>
<evidence type="ECO:0000256" key="3">
    <source>
        <dbReference type="ARBA" id="ARBA00022692"/>
    </source>
</evidence>
<evidence type="ECO:0000256" key="4">
    <source>
        <dbReference type="ARBA" id="ARBA00022989"/>
    </source>
</evidence>
<dbReference type="Gene3D" id="2.60.450.10">
    <property type="entry name" value="Lipopolysaccharide (LPS) transport protein A like domain"/>
    <property type="match status" value="1"/>
</dbReference>
<dbReference type="PANTHER" id="PTHR37481:SF1">
    <property type="entry name" value="LIPOPOLYSACCHARIDE EXPORT SYSTEM PROTEIN LPTC"/>
    <property type="match status" value="1"/>
</dbReference>
<protein>
    <recommendedName>
        <fullName evidence="7">Lipopolysaccharide export system protein LptC</fullName>
    </recommendedName>
</protein>
<dbReference type="InterPro" id="IPR052363">
    <property type="entry name" value="LPS_export_LptC"/>
</dbReference>
<organism evidence="6">
    <name type="scientific">hydrothermal vent metagenome</name>
    <dbReference type="NCBI Taxonomy" id="652676"/>
    <lineage>
        <taxon>unclassified sequences</taxon>
        <taxon>metagenomes</taxon>
        <taxon>ecological metagenomes</taxon>
    </lineage>
</organism>
<keyword evidence="2" id="KW-0997">Cell inner membrane</keyword>
<name>A0A1W1CHV5_9ZZZZ</name>
<evidence type="ECO:0000256" key="5">
    <source>
        <dbReference type="ARBA" id="ARBA00023136"/>
    </source>
</evidence>
<dbReference type="AlphaFoldDB" id="A0A1W1CHV5"/>
<dbReference type="Pfam" id="PF06835">
    <property type="entry name" value="LptC"/>
    <property type="match status" value="1"/>
</dbReference>